<name>A0ABU6RG78_9FABA</name>
<evidence type="ECO:0000256" key="2">
    <source>
        <dbReference type="SAM" id="MobiDB-lite"/>
    </source>
</evidence>
<proteinExistence type="predicted"/>
<keyword evidence="4" id="KW-1185">Reference proteome</keyword>
<keyword evidence="1" id="KW-0175">Coiled coil</keyword>
<dbReference type="EMBL" id="JASCZI010030484">
    <property type="protein sequence ID" value="MED6123009.1"/>
    <property type="molecule type" value="Genomic_DNA"/>
</dbReference>
<feature type="coiled-coil region" evidence="1">
    <location>
        <begin position="148"/>
        <end position="235"/>
    </location>
</feature>
<organism evidence="3 4">
    <name type="scientific">Stylosanthes scabra</name>
    <dbReference type="NCBI Taxonomy" id="79078"/>
    <lineage>
        <taxon>Eukaryota</taxon>
        <taxon>Viridiplantae</taxon>
        <taxon>Streptophyta</taxon>
        <taxon>Embryophyta</taxon>
        <taxon>Tracheophyta</taxon>
        <taxon>Spermatophyta</taxon>
        <taxon>Magnoliopsida</taxon>
        <taxon>eudicotyledons</taxon>
        <taxon>Gunneridae</taxon>
        <taxon>Pentapetalae</taxon>
        <taxon>rosids</taxon>
        <taxon>fabids</taxon>
        <taxon>Fabales</taxon>
        <taxon>Fabaceae</taxon>
        <taxon>Papilionoideae</taxon>
        <taxon>50 kb inversion clade</taxon>
        <taxon>dalbergioids sensu lato</taxon>
        <taxon>Dalbergieae</taxon>
        <taxon>Pterocarpus clade</taxon>
        <taxon>Stylosanthes</taxon>
    </lineage>
</organism>
<evidence type="ECO:0000313" key="4">
    <source>
        <dbReference type="Proteomes" id="UP001341840"/>
    </source>
</evidence>
<evidence type="ECO:0000313" key="3">
    <source>
        <dbReference type="EMBL" id="MED6123009.1"/>
    </source>
</evidence>
<reference evidence="3 4" key="1">
    <citation type="journal article" date="2023" name="Plants (Basel)">
        <title>Bridging the Gap: Combining Genomics and Transcriptomics Approaches to Understand Stylosanthes scabra, an Orphan Legume from the Brazilian Caatinga.</title>
        <authorList>
            <person name="Ferreira-Neto J.R.C."/>
            <person name="da Silva M.D."/>
            <person name="Binneck E."/>
            <person name="de Melo N.F."/>
            <person name="da Silva R.H."/>
            <person name="de Melo A.L.T.M."/>
            <person name="Pandolfi V."/>
            <person name="Bustamante F.O."/>
            <person name="Brasileiro-Vidal A.C."/>
            <person name="Benko-Iseppon A.M."/>
        </authorList>
    </citation>
    <scope>NUCLEOTIDE SEQUENCE [LARGE SCALE GENOMIC DNA]</scope>
    <source>
        <tissue evidence="3">Leaves</tissue>
    </source>
</reference>
<dbReference type="Proteomes" id="UP001341840">
    <property type="component" value="Unassembled WGS sequence"/>
</dbReference>
<evidence type="ECO:0000256" key="1">
    <source>
        <dbReference type="SAM" id="Coils"/>
    </source>
</evidence>
<feature type="non-terminal residue" evidence="3">
    <location>
        <position position="1"/>
    </location>
</feature>
<gene>
    <name evidence="3" type="ORF">PIB30_045351</name>
</gene>
<feature type="region of interest" description="Disordered" evidence="2">
    <location>
        <begin position="263"/>
        <end position="286"/>
    </location>
</feature>
<accession>A0ABU6RG78</accession>
<protein>
    <submittedName>
        <fullName evidence="3">Uncharacterized protein</fullName>
    </submittedName>
</protein>
<sequence>KMTYDELRGKLLAYETLINNTLDREKKDVVFKSKISKLDDESDDSFSDDELKFLARKLRRLMRSKGRNRGSSSSKEYKKKKMKVLMEYCKDLENESDSEDEDEQEAQVCFMADIEVINEVSFNELSNNDLQVVIDDLTAQSIKLFEKYKKCKSEIVALKNENGFLKEKLKETEGAADLLEENRFLKSEIAKFNGKQPVSVSIDLIAENEKLCGVIEGLKQDLKQFTNSSNNLDKLLSYQRPTSVKSGIGYSVGSSDKSKTKFVKASASTSKTKNQQPPKLQEDFSGRFWQMMSKSSSSFRGL</sequence>
<feature type="compositionally biased region" description="Polar residues" evidence="2">
    <location>
        <begin position="266"/>
        <end position="278"/>
    </location>
</feature>
<comment type="caution">
    <text evidence="3">The sequence shown here is derived from an EMBL/GenBank/DDBJ whole genome shotgun (WGS) entry which is preliminary data.</text>
</comment>